<protein>
    <submittedName>
        <fullName evidence="2">Uncharacterized protein</fullName>
    </submittedName>
</protein>
<sequence>MHPQPSPPHPVTSTSTSSHARTASSPNQPIIYDTPTRTLRVRLLIKATSTYRQIRRSLHPPKPTVTDLSSKYYIGEYAASGSAIGESKSRTRTQSETGFGYELAAFSMQEGADADSRDDTPLTARMSCGSLDSGIADADDGEDLSCYPYQSGKTSRLLIHESLEQINQLPRLDGTDENARQRRAYQALLWGFGDDDDDGCADEGVERSDQGALRSGQRWRGLLRGRGCRDGLGWWGVW</sequence>
<proteinExistence type="predicted"/>
<dbReference type="AlphaFoldDB" id="A0A8H3ID29"/>
<comment type="caution">
    <text evidence="2">The sequence shown here is derived from an EMBL/GenBank/DDBJ whole genome shotgun (WGS) entry which is preliminary data.</text>
</comment>
<evidence type="ECO:0000256" key="1">
    <source>
        <dbReference type="SAM" id="MobiDB-lite"/>
    </source>
</evidence>
<feature type="compositionally biased region" description="Pro residues" evidence="1">
    <location>
        <begin position="1"/>
        <end position="10"/>
    </location>
</feature>
<feature type="region of interest" description="Disordered" evidence="1">
    <location>
        <begin position="1"/>
        <end position="34"/>
    </location>
</feature>
<reference evidence="2" key="1">
    <citation type="submission" date="2021-03" db="EMBL/GenBank/DDBJ databases">
        <authorList>
            <person name="Tagirdzhanova G."/>
        </authorList>
    </citation>
    <scope>NUCLEOTIDE SEQUENCE</scope>
</reference>
<feature type="compositionally biased region" description="Low complexity" evidence="1">
    <location>
        <begin position="11"/>
        <end position="25"/>
    </location>
</feature>
<name>A0A8H3ID29_9LECA</name>
<keyword evidence="3" id="KW-1185">Reference proteome</keyword>
<organism evidence="2 3">
    <name type="scientific">Alectoria fallacina</name>
    <dbReference type="NCBI Taxonomy" id="1903189"/>
    <lineage>
        <taxon>Eukaryota</taxon>
        <taxon>Fungi</taxon>
        <taxon>Dikarya</taxon>
        <taxon>Ascomycota</taxon>
        <taxon>Pezizomycotina</taxon>
        <taxon>Lecanoromycetes</taxon>
        <taxon>OSLEUM clade</taxon>
        <taxon>Lecanoromycetidae</taxon>
        <taxon>Lecanorales</taxon>
        <taxon>Lecanorineae</taxon>
        <taxon>Parmeliaceae</taxon>
        <taxon>Alectoria</taxon>
    </lineage>
</organism>
<dbReference type="Proteomes" id="UP000664203">
    <property type="component" value="Unassembled WGS sequence"/>
</dbReference>
<accession>A0A8H3ID29</accession>
<gene>
    <name evidence="2" type="ORF">ALECFALPRED_007403</name>
</gene>
<evidence type="ECO:0000313" key="2">
    <source>
        <dbReference type="EMBL" id="CAF9911585.1"/>
    </source>
</evidence>
<evidence type="ECO:0000313" key="3">
    <source>
        <dbReference type="Proteomes" id="UP000664203"/>
    </source>
</evidence>
<dbReference type="EMBL" id="CAJPDR010000049">
    <property type="protein sequence ID" value="CAF9911585.1"/>
    <property type="molecule type" value="Genomic_DNA"/>
</dbReference>